<dbReference type="Proteomes" id="UP000320876">
    <property type="component" value="Unassembled WGS sequence"/>
</dbReference>
<dbReference type="AlphaFoldDB" id="A0A542DLI7"/>
<dbReference type="RefSeq" id="WP_141999712.1">
    <property type="nucleotide sequence ID" value="NZ_VFML01000001.1"/>
</dbReference>
<dbReference type="OrthoDB" id="3296722at2"/>
<comment type="caution">
    <text evidence="1">The sequence shown here is derived from an EMBL/GenBank/DDBJ whole genome shotgun (WGS) entry which is preliminary data.</text>
</comment>
<organism evidence="1 2">
    <name type="scientific">Amycolatopsis cihanbeyliensis</name>
    <dbReference type="NCBI Taxonomy" id="1128664"/>
    <lineage>
        <taxon>Bacteria</taxon>
        <taxon>Bacillati</taxon>
        <taxon>Actinomycetota</taxon>
        <taxon>Actinomycetes</taxon>
        <taxon>Pseudonocardiales</taxon>
        <taxon>Pseudonocardiaceae</taxon>
        <taxon>Amycolatopsis</taxon>
    </lineage>
</organism>
<evidence type="ECO:0000313" key="1">
    <source>
        <dbReference type="EMBL" id="TQJ03962.1"/>
    </source>
</evidence>
<sequence>MGVDLRVAAQEASCRETATKLAALDTGVEAVATNFHRARGESEAMWTGTASEAFRGNMASAGKGADDIAASTGDAGRALGDFADDIATVRARLEHARGIATGAGLTVNGDVIEEPHNAVYPADFTGPPVPGMLTADHPDAAAAQADYQRKLAAYREAQTIASEARGIEKAAHDTLGQRMSTWQTVLNDASKQKWWQLAGAATGTVGSAIQQAGKWNLTAQTRYAQAATYAKILSEVDDPWHRAAATRAAGVFENSADDAARVARANTNLAVGVKDTKLGDLLARNLVNSVDDSSGALAKLGSKVPVVGIVLAGGQTAIESWGKDADEWAKSAGANLGGAVVGSLATEAALATAASLSLAGGPATLVAVGVGAAVAFGVGEVVNHWPEINEWSIDHAADQVDPNAMAWIGRKAEDVGEAAGDAAGWVGDRAGEFGRWAGNLF</sequence>
<reference evidence="1 2" key="1">
    <citation type="submission" date="2019-06" db="EMBL/GenBank/DDBJ databases">
        <title>Sequencing the genomes of 1000 actinobacteria strains.</title>
        <authorList>
            <person name="Klenk H.-P."/>
        </authorList>
    </citation>
    <scope>NUCLEOTIDE SEQUENCE [LARGE SCALE GENOMIC DNA]</scope>
    <source>
        <strain evidence="1 2">DSM 45679</strain>
    </source>
</reference>
<evidence type="ECO:0000313" key="2">
    <source>
        <dbReference type="Proteomes" id="UP000320876"/>
    </source>
</evidence>
<dbReference type="EMBL" id="VFML01000001">
    <property type="protein sequence ID" value="TQJ03962.1"/>
    <property type="molecule type" value="Genomic_DNA"/>
</dbReference>
<gene>
    <name evidence="1" type="ORF">FB471_3738</name>
</gene>
<protein>
    <submittedName>
        <fullName evidence="1">Uncharacterized protein</fullName>
    </submittedName>
</protein>
<name>A0A542DLI7_AMYCI</name>
<proteinExistence type="predicted"/>
<keyword evidence="2" id="KW-1185">Reference proteome</keyword>
<accession>A0A542DLI7</accession>